<dbReference type="InterPro" id="IPR043128">
    <property type="entry name" value="Rev_trsase/Diguanyl_cyclase"/>
</dbReference>
<dbReference type="InterPro" id="IPR001633">
    <property type="entry name" value="EAL_dom"/>
</dbReference>
<dbReference type="SMART" id="SM00267">
    <property type="entry name" value="GGDEF"/>
    <property type="match status" value="1"/>
</dbReference>
<dbReference type="PROSITE" id="PS50883">
    <property type="entry name" value="EAL"/>
    <property type="match status" value="1"/>
</dbReference>
<dbReference type="InterPro" id="IPR007892">
    <property type="entry name" value="CHASE4"/>
</dbReference>
<organism evidence="4 5">
    <name type="scientific">Terrihabitans rhizophilus</name>
    <dbReference type="NCBI Taxonomy" id="3092662"/>
    <lineage>
        <taxon>Bacteria</taxon>
        <taxon>Pseudomonadati</taxon>
        <taxon>Pseudomonadota</taxon>
        <taxon>Alphaproteobacteria</taxon>
        <taxon>Hyphomicrobiales</taxon>
        <taxon>Terrihabitans</taxon>
    </lineage>
</organism>
<dbReference type="SUPFAM" id="SSF55073">
    <property type="entry name" value="Nucleotide cyclase"/>
    <property type="match status" value="1"/>
</dbReference>
<keyword evidence="1" id="KW-0472">Membrane</keyword>
<keyword evidence="5" id="KW-1185">Reference proteome</keyword>
<sequence length="731" mass="79038">MRTFSSWFAGRALPAIIGIIAVSFILTIFLIVRIADAQNTASLQRTAEFAEAAVSRQREALERTAKDYAAWADAYRHLHPQVDLQWSYEEGNIGSTLFPDLGIDHLLVIGPSDDTAYAVVEGKLSANAVAERLLDGGIRALVARARESGTETVPVTGFLSAGGHPVLAAAAVISPGDQDDVARAPGPTSVLVLASGLTPERLERLAGEYFVPALRSVPADGLRPEESIAISSEDGSLRLALEWDAERPGQALIDQVLPWVLAAAVLMGLLAFLILRYAVRTARTIEEGARELAAAHRKAEHLAMHDAVTGLPNRSMMSRFLDSSIGRESGQALALIYLDLDRFKPVNDTMGHLAGDLVLGEVANRLRSAVREKDLVARVGGDEFVVALRSVTAPAEVELLCQRLKEAVSQPIRLDGTDVGVGMSAGIAMAPTDAQTSEELIRMADIAMYQAKATRRGSHQFYSPEMNDLIRQRRALEIDLRRALASQEFVLHFQPRLRAETLQVMAVEALVRWQHPIHGLVAPGDFIPLAEETGLIIPLGDWVLQEACRAAACYPDLVVSVNVSPVQFRNGDLVEQVRAALSSSGLPASRLELELTEGVLLENIESAIKSLRALKALGVSLAMDDFGTGYSSLGYLQHFPFDRLKIDKSFIAPLGDREDSRSIVQAILSLGRALGMSVTAEGVESAEQLRVLRDDNCDELQGFLLGRPMPAEQLSELLADPARSMAEASAV</sequence>
<dbReference type="InterPro" id="IPR052155">
    <property type="entry name" value="Biofilm_reg_signaling"/>
</dbReference>
<dbReference type="PANTHER" id="PTHR44757">
    <property type="entry name" value="DIGUANYLATE CYCLASE DGCP"/>
    <property type="match status" value="1"/>
</dbReference>
<dbReference type="SMART" id="SM00052">
    <property type="entry name" value="EAL"/>
    <property type="match status" value="1"/>
</dbReference>
<reference evidence="4 5" key="1">
    <citation type="submission" date="2023-11" db="EMBL/GenBank/DDBJ databases">
        <authorList>
            <person name="Bao R."/>
        </authorList>
    </citation>
    <scope>NUCLEOTIDE SEQUENCE [LARGE SCALE GENOMIC DNA]</scope>
    <source>
        <strain evidence="4 5">PJ23</strain>
    </source>
</reference>
<dbReference type="Gene3D" id="3.20.20.450">
    <property type="entry name" value="EAL domain"/>
    <property type="match status" value="1"/>
</dbReference>
<evidence type="ECO:0000259" key="2">
    <source>
        <dbReference type="PROSITE" id="PS50883"/>
    </source>
</evidence>
<keyword evidence="1" id="KW-1133">Transmembrane helix</keyword>
<gene>
    <name evidence="4" type="ORF">SCD90_05700</name>
</gene>
<feature type="domain" description="GGDEF" evidence="3">
    <location>
        <begin position="331"/>
        <end position="464"/>
    </location>
</feature>
<dbReference type="InterPro" id="IPR000160">
    <property type="entry name" value="GGDEF_dom"/>
</dbReference>
<dbReference type="RefSeq" id="WP_319843660.1">
    <property type="nucleotide sequence ID" value="NZ_JAXAFJ010000002.1"/>
</dbReference>
<dbReference type="SUPFAM" id="SSF141868">
    <property type="entry name" value="EAL domain-like"/>
    <property type="match status" value="1"/>
</dbReference>
<evidence type="ECO:0000313" key="5">
    <source>
        <dbReference type="Proteomes" id="UP001274321"/>
    </source>
</evidence>
<evidence type="ECO:0000259" key="3">
    <source>
        <dbReference type="PROSITE" id="PS50887"/>
    </source>
</evidence>
<dbReference type="InterPro" id="IPR035919">
    <property type="entry name" value="EAL_sf"/>
</dbReference>
<dbReference type="EMBL" id="JAXAFJ010000002">
    <property type="protein sequence ID" value="MDX6805550.1"/>
    <property type="molecule type" value="Genomic_DNA"/>
</dbReference>
<proteinExistence type="predicted"/>
<dbReference type="CDD" id="cd01948">
    <property type="entry name" value="EAL"/>
    <property type="match status" value="1"/>
</dbReference>
<feature type="transmembrane region" description="Helical" evidence="1">
    <location>
        <begin position="12"/>
        <end position="35"/>
    </location>
</feature>
<evidence type="ECO:0000256" key="1">
    <source>
        <dbReference type="SAM" id="Phobius"/>
    </source>
</evidence>
<dbReference type="Pfam" id="PF05228">
    <property type="entry name" value="CHASE4"/>
    <property type="match status" value="1"/>
</dbReference>
<accession>A0ABU4RL44</accession>
<keyword evidence="1" id="KW-0812">Transmembrane</keyword>
<dbReference type="CDD" id="cd01949">
    <property type="entry name" value="GGDEF"/>
    <property type="match status" value="1"/>
</dbReference>
<dbReference type="PANTHER" id="PTHR44757:SF10">
    <property type="entry name" value="MEMBRANE PROTEIN"/>
    <property type="match status" value="1"/>
</dbReference>
<dbReference type="InterPro" id="IPR029787">
    <property type="entry name" value="Nucleotide_cyclase"/>
</dbReference>
<dbReference type="Proteomes" id="UP001274321">
    <property type="component" value="Unassembled WGS sequence"/>
</dbReference>
<feature type="domain" description="EAL" evidence="2">
    <location>
        <begin position="473"/>
        <end position="722"/>
    </location>
</feature>
<dbReference type="NCBIfam" id="TIGR00254">
    <property type="entry name" value="GGDEF"/>
    <property type="match status" value="1"/>
</dbReference>
<dbReference type="Pfam" id="PF00990">
    <property type="entry name" value="GGDEF"/>
    <property type="match status" value="1"/>
</dbReference>
<comment type="caution">
    <text evidence="4">The sequence shown here is derived from an EMBL/GenBank/DDBJ whole genome shotgun (WGS) entry which is preliminary data.</text>
</comment>
<dbReference type="Gene3D" id="3.30.70.270">
    <property type="match status" value="1"/>
</dbReference>
<dbReference type="Pfam" id="PF00563">
    <property type="entry name" value="EAL"/>
    <property type="match status" value="1"/>
</dbReference>
<feature type="transmembrane region" description="Helical" evidence="1">
    <location>
        <begin position="256"/>
        <end position="275"/>
    </location>
</feature>
<evidence type="ECO:0000313" key="4">
    <source>
        <dbReference type="EMBL" id="MDX6805550.1"/>
    </source>
</evidence>
<dbReference type="PROSITE" id="PS50887">
    <property type="entry name" value="GGDEF"/>
    <property type="match status" value="1"/>
</dbReference>
<name>A0ABU4RL44_9HYPH</name>
<protein>
    <submittedName>
        <fullName evidence="4">EAL domain-containing protein</fullName>
    </submittedName>
</protein>